<gene>
    <name evidence="1" type="ORF">HDF17_002459</name>
</gene>
<keyword evidence="2" id="KW-1185">Reference proteome</keyword>
<accession>A0A7Y9TH34</accession>
<dbReference type="Proteomes" id="UP000589520">
    <property type="component" value="Unassembled WGS sequence"/>
</dbReference>
<dbReference type="EMBL" id="JACCCW010000002">
    <property type="protein sequence ID" value="NYF80139.1"/>
    <property type="molecule type" value="Genomic_DNA"/>
</dbReference>
<protein>
    <submittedName>
        <fullName evidence="1">Uncharacterized protein</fullName>
    </submittedName>
</protein>
<sequence length="145" mass="17166">MTRLELLQLLIAQARANGFEFKRWYCLKLGLPWVNATEAVIALEKHHRYYSLLFSHEFATSFWKPGSRITFQMPTQTFTRKMADGKIGVVHRKGYTRRSSRENAWLYHLREMAAAEDPLRYMRRYLRVMEDLDPESPPKENPLSS</sequence>
<reference evidence="1 2" key="1">
    <citation type="submission" date="2020-07" db="EMBL/GenBank/DDBJ databases">
        <title>Genomic Encyclopedia of Type Strains, Phase IV (KMG-V): Genome sequencing to study the core and pangenomes of soil and plant-associated prokaryotes.</title>
        <authorList>
            <person name="Whitman W."/>
        </authorList>
    </citation>
    <scope>NUCLEOTIDE SEQUENCE [LARGE SCALE GENOMIC DNA]</scope>
    <source>
        <strain evidence="1 2">X4EP2</strain>
    </source>
</reference>
<dbReference type="AlphaFoldDB" id="A0A7Y9TH34"/>
<dbReference type="RefSeq" id="WP_179491307.1">
    <property type="nucleotide sequence ID" value="NZ_JACCCW010000002.1"/>
</dbReference>
<name>A0A7Y9TH34_9BACT</name>
<evidence type="ECO:0000313" key="1">
    <source>
        <dbReference type="EMBL" id="NYF80139.1"/>
    </source>
</evidence>
<evidence type="ECO:0000313" key="2">
    <source>
        <dbReference type="Proteomes" id="UP000589520"/>
    </source>
</evidence>
<proteinExistence type="predicted"/>
<organism evidence="1 2">
    <name type="scientific">Granulicella arctica</name>
    <dbReference type="NCBI Taxonomy" id="940613"/>
    <lineage>
        <taxon>Bacteria</taxon>
        <taxon>Pseudomonadati</taxon>
        <taxon>Acidobacteriota</taxon>
        <taxon>Terriglobia</taxon>
        <taxon>Terriglobales</taxon>
        <taxon>Acidobacteriaceae</taxon>
        <taxon>Granulicella</taxon>
    </lineage>
</organism>
<comment type="caution">
    <text evidence="1">The sequence shown here is derived from an EMBL/GenBank/DDBJ whole genome shotgun (WGS) entry which is preliminary data.</text>
</comment>